<dbReference type="SUPFAM" id="SSF51735">
    <property type="entry name" value="NAD(P)-binding Rossmann-fold domains"/>
    <property type="match status" value="1"/>
</dbReference>
<feature type="domain" description="Ketoreductase" evidence="3">
    <location>
        <begin position="8"/>
        <end position="188"/>
    </location>
</feature>
<evidence type="ECO:0000313" key="4">
    <source>
        <dbReference type="EMBL" id="BDV44858.1"/>
    </source>
</evidence>
<proteinExistence type="inferred from homology"/>
<evidence type="ECO:0000256" key="1">
    <source>
        <dbReference type="ARBA" id="ARBA00006484"/>
    </source>
</evidence>
<comment type="similarity">
    <text evidence="1 2">Belongs to the short-chain dehydrogenases/reductases (SDR) family.</text>
</comment>
<accession>A0ABM8ERH5</accession>
<dbReference type="InterPro" id="IPR002347">
    <property type="entry name" value="SDR_fam"/>
</dbReference>
<keyword evidence="5" id="KW-1185">Reference proteome</keyword>
<dbReference type="Proteomes" id="UP001317705">
    <property type="component" value="Chromosome"/>
</dbReference>
<sequence length="244" mass="25234">MSDDLAGKIALVTGGSRGIGRAIALALAAAGAEVAVNYRSRDSEARETCEAIRQLGRQAVAIRADIARPAEVRQLPAQVRRELGPVAILVNNAGIATARTIETITEQEWDETLAVNLTSAFLVTQAALPDMRAAGWGRIISISSVAAQMGGVVGPHYAASKAGIIGLTHYYAAQLAGEGITANAIAPGPVATDMAAALPQLRPESLPVGRFGTAAEIAEVAVLLARNGYITGQTININGGRYLD</sequence>
<evidence type="ECO:0000256" key="2">
    <source>
        <dbReference type="RuleBase" id="RU000363"/>
    </source>
</evidence>
<reference evidence="4 5" key="1">
    <citation type="submission" date="2022-12" db="EMBL/GenBank/DDBJ databases">
        <title>Polyphasic characterization of Geotalea uranireducens NIT-SL11 newly isolated from a complex of sewage sludge and microbially reduced graphene oxide.</title>
        <authorList>
            <person name="Xie L."/>
            <person name="Yoshida N."/>
            <person name="Meng L."/>
        </authorList>
    </citation>
    <scope>NUCLEOTIDE SEQUENCE [LARGE SCALE GENOMIC DNA]</scope>
    <source>
        <strain evidence="4 5">NIT-SL11</strain>
    </source>
</reference>
<gene>
    <name evidence="4" type="ORF">GURASL_37810</name>
</gene>
<dbReference type="PANTHER" id="PTHR42879:SF2">
    <property type="entry name" value="3-OXOACYL-[ACYL-CARRIER-PROTEIN] REDUCTASE FABG"/>
    <property type="match status" value="1"/>
</dbReference>
<dbReference type="PANTHER" id="PTHR42879">
    <property type="entry name" value="3-OXOACYL-(ACYL-CARRIER-PROTEIN) REDUCTASE"/>
    <property type="match status" value="1"/>
</dbReference>
<dbReference type="EMBL" id="AP027151">
    <property type="protein sequence ID" value="BDV44858.1"/>
    <property type="molecule type" value="Genomic_DNA"/>
</dbReference>
<name>A0ABM8ERH5_9BACT</name>
<organism evidence="4 5">
    <name type="scientific">Geotalea uraniireducens</name>
    <dbReference type="NCBI Taxonomy" id="351604"/>
    <lineage>
        <taxon>Bacteria</taxon>
        <taxon>Pseudomonadati</taxon>
        <taxon>Thermodesulfobacteriota</taxon>
        <taxon>Desulfuromonadia</taxon>
        <taxon>Geobacterales</taxon>
        <taxon>Geobacteraceae</taxon>
        <taxon>Geotalea</taxon>
    </lineage>
</organism>
<dbReference type="SMART" id="SM00822">
    <property type="entry name" value="PKS_KR"/>
    <property type="match status" value="1"/>
</dbReference>
<dbReference type="InterPro" id="IPR050259">
    <property type="entry name" value="SDR"/>
</dbReference>
<evidence type="ECO:0000313" key="5">
    <source>
        <dbReference type="Proteomes" id="UP001317705"/>
    </source>
</evidence>
<protein>
    <submittedName>
        <fullName evidence="4">3-oxoacyl-ACP reductase</fullName>
    </submittedName>
</protein>
<dbReference type="RefSeq" id="WP_282000945.1">
    <property type="nucleotide sequence ID" value="NZ_AP027151.1"/>
</dbReference>
<evidence type="ECO:0000259" key="3">
    <source>
        <dbReference type="SMART" id="SM00822"/>
    </source>
</evidence>
<dbReference type="Pfam" id="PF00106">
    <property type="entry name" value="adh_short"/>
    <property type="match status" value="1"/>
</dbReference>
<dbReference type="Gene3D" id="3.40.50.720">
    <property type="entry name" value="NAD(P)-binding Rossmann-like Domain"/>
    <property type="match status" value="1"/>
</dbReference>
<dbReference type="PRINTS" id="PR00081">
    <property type="entry name" value="GDHRDH"/>
</dbReference>
<dbReference type="InterPro" id="IPR036291">
    <property type="entry name" value="NAD(P)-bd_dom_sf"/>
</dbReference>
<dbReference type="InterPro" id="IPR057326">
    <property type="entry name" value="KR_dom"/>
</dbReference>
<dbReference type="PRINTS" id="PR00080">
    <property type="entry name" value="SDRFAMILY"/>
</dbReference>